<evidence type="ECO:0000256" key="2">
    <source>
        <dbReference type="ARBA" id="ARBA00023125"/>
    </source>
</evidence>
<dbReference type="PANTHER" id="PTHR30349">
    <property type="entry name" value="PHAGE INTEGRASE-RELATED"/>
    <property type="match status" value="1"/>
</dbReference>
<dbReference type="PROSITE" id="PS51900">
    <property type="entry name" value="CB"/>
    <property type="match status" value="1"/>
</dbReference>
<name>A0A4B9HY91_LISMN</name>
<dbReference type="InterPro" id="IPR011010">
    <property type="entry name" value="DNA_brk_join_enz"/>
</dbReference>
<dbReference type="InterPro" id="IPR050090">
    <property type="entry name" value="Tyrosine_recombinase_XerCD"/>
</dbReference>
<dbReference type="GO" id="GO:0015074">
    <property type="term" value="P:DNA integration"/>
    <property type="evidence" value="ECO:0007669"/>
    <property type="project" value="UniProtKB-KW"/>
</dbReference>
<dbReference type="Gene3D" id="1.10.443.10">
    <property type="entry name" value="Intergrase catalytic core"/>
    <property type="match status" value="1"/>
</dbReference>
<dbReference type="Proteomes" id="UP000330099">
    <property type="component" value="Unassembled WGS sequence"/>
</dbReference>
<evidence type="ECO:0000256" key="3">
    <source>
        <dbReference type="ARBA" id="ARBA00023172"/>
    </source>
</evidence>
<dbReference type="InterPro" id="IPR004107">
    <property type="entry name" value="Integrase_SAM-like_N"/>
</dbReference>
<dbReference type="InterPro" id="IPR044068">
    <property type="entry name" value="CB"/>
</dbReference>
<dbReference type="InterPro" id="IPR010998">
    <property type="entry name" value="Integrase_recombinase_N"/>
</dbReference>
<organism evidence="4 5">
    <name type="scientific">Listeria monocytogenes serotype 1/2b</name>
    <dbReference type="NCBI Taxonomy" id="2291966"/>
    <lineage>
        <taxon>Bacteria</taxon>
        <taxon>Bacillati</taxon>
        <taxon>Bacillota</taxon>
        <taxon>Bacilli</taxon>
        <taxon>Bacillales</taxon>
        <taxon>Listeriaceae</taxon>
        <taxon>Listeria</taxon>
    </lineage>
</organism>
<dbReference type="EMBL" id="AAASZE010000014">
    <property type="protein sequence ID" value="EAE6014951.1"/>
    <property type="molecule type" value="Genomic_DNA"/>
</dbReference>
<dbReference type="GO" id="GO:0003677">
    <property type="term" value="F:DNA binding"/>
    <property type="evidence" value="ECO:0007669"/>
    <property type="project" value="UniProtKB-UniRule"/>
</dbReference>
<sequence length="391" mass="45199">MASYVSLGNNKYELRVSKGYDARGKQIRKTKNVTAKTVKALKLELSNFEAYVYSSDYTEIKDMRFIDFVEKWRINYAKRELKGNTIDKYNLFLENWIIPYFERKKISKITTMQLLDYFHEVQKKGVSSSALEGHHRVIRSLFKYATLWGITETDVSLSVKKPSYKVPEKNIYNRREIEVLIDRIKILQKYQQVMIKLALYCGLRRGEVIGLTTKDMNYNKNTINVYRAVIKSASEGIKLDETKNKRKRIVPAPAGLMEEIKELAKEKQKNKDKLGLQWKGAKDLDGKTVILIFSHGDGTPFTPASVTRMFNRFLEKKENNDLTKISFHDLRHSAASFLLEQGINVKVIQNILGHSDIKVTLNTYAHITEDGYSEAAKTFDNFYKSSKQGVE</sequence>
<protein>
    <submittedName>
        <fullName evidence="4">Site-specific integrase</fullName>
    </submittedName>
</protein>
<dbReference type="SUPFAM" id="SSF56349">
    <property type="entry name" value="DNA breaking-rejoining enzymes"/>
    <property type="match status" value="1"/>
</dbReference>
<evidence type="ECO:0000313" key="5">
    <source>
        <dbReference type="Proteomes" id="UP000330099"/>
    </source>
</evidence>
<keyword evidence="3" id="KW-0233">DNA recombination</keyword>
<dbReference type="CDD" id="cd01189">
    <property type="entry name" value="INT_ICEBs1_C_like"/>
    <property type="match status" value="1"/>
</dbReference>
<reference evidence="4 5" key="1">
    <citation type="submission" date="2019-03" db="EMBL/GenBank/DDBJ databases">
        <authorList>
            <consortium name="GenomeTrakr: Next Generation Sequencing Network for Food Pathogen Tracability"/>
        </authorList>
    </citation>
    <scope>NUCLEOTIDE SEQUENCE [LARGE SCALE GENOMIC DNA]</scope>
    <source>
        <strain evidence="4 5">LS1392</strain>
    </source>
</reference>
<dbReference type="InterPro" id="IPR002104">
    <property type="entry name" value="Integrase_catalytic"/>
</dbReference>
<accession>A0A4B9HY91</accession>
<keyword evidence="2" id="KW-0238">DNA-binding</keyword>
<dbReference type="PANTHER" id="PTHR30349:SF91">
    <property type="entry name" value="INTA PROTEIN"/>
    <property type="match status" value="1"/>
</dbReference>
<evidence type="ECO:0000313" key="4">
    <source>
        <dbReference type="EMBL" id="EAE6014951.1"/>
    </source>
</evidence>
<dbReference type="Pfam" id="PF00589">
    <property type="entry name" value="Phage_integrase"/>
    <property type="match status" value="1"/>
</dbReference>
<dbReference type="Pfam" id="PF14659">
    <property type="entry name" value="Phage_int_SAM_3"/>
    <property type="match status" value="1"/>
</dbReference>
<dbReference type="InterPro" id="IPR013762">
    <property type="entry name" value="Integrase-like_cat_sf"/>
</dbReference>
<keyword evidence="1" id="KW-0229">DNA integration</keyword>
<comment type="caution">
    <text evidence="4">The sequence shown here is derived from an EMBL/GenBank/DDBJ whole genome shotgun (WGS) entry which is preliminary data.</text>
</comment>
<gene>
    <name evidence="4" type="ORF">E3077_15755</name>
</gene>
<proteinExistence type="predicted"/>
<dbReference type="GO" id="GO:0006310">
    <property type="term" value="P:DNA recombination"/>
    <property type="evidence" value="ECO:0007669"/>
    <property type="project" value="UniProtKB-KW"/>
</dbReference>
<evidence type="ECO:0000256" key="1">
    <source>
        <dbReference type="ARBA" id="ARBA00022908"/>
    </source>
</evidence>
<dbReference type="AlphaFoldDB" id="A0A4B9HY91"/>
<dbReference type="PROSITE" id="PS51898">
    <property type="entry name" value="TYR_RECOMBINASE"/>
    <property type="match status" value="1"/>
</dbReference>
<dbReference type="Gene3D" id="1.10.150.130">
    <property type="match status" value="1"/>
</dbReference>